<dbReference type="PROSITE" id="PS51192">
    <property type="entry name" value="HELICASE_ATP_BIND_1"/>
    <property type="match status" value="1"/>
</dbReference>
<keyword evidence="5" id="KW-0067">ATP-binding</keyword>
<keyword evidence="3" id="KW-0378">Hydrolase</keyword>
<protein>
    <recommendedName>
        <fullName evidence="1">RNA helicase</fullName>
        <ecNumber evidence="1">3.6.4.13</ecNumber>
    </recommendedName>
</protein>
<evidence type="ECO:0000256" key="5">
    <source>
        <dbReference type="ARBA" id="ARBA00022840"/>
    </source>
</evidence>
<dbReference type="SUPFAM" id="SSF52540">
    <property type="entry name" value="P-loop containing nucleoside triphosphate hydrolases"/>
    <property type="match status" value="1"/>
</dbReference>
<dbReference type="GO" id="GO:0016787">
    <property type="term" value="F:hydrolase activity"/>
    <property type="evidence" value="ECO:0007669"/>
    <property type="project" value="UniProtKB-KW"/>
</dbReference>
<dbReference type="EC" id="3.6.4.13" evidence="1"/>
<evidence type="ECO:0000313" key="10">
    <source>
        <dbReference type="EMBL" id="EFI99434.1"/>
    </source>
</evidence>
<dbReference type="RefSeq" id="XP_003034337.1">
    <property type="nucleotide sequence ID" value="XM_003034291.1"/>
</dbReference>
<evidence type="ECO:0000256" key="1">
    <source>
        <dbReference type="ARBA" id="ARBA00012552"/>
    </source>
</evidence>
<evidence type="ECO:0000256" key="4">
    <source>
        <dbReference type="ARBA" id="ARBA00022806"/>
    </source>
</evidence>
<evidence type="ECO:0000256" key="2">
    <source>
        <dbReference type="ARBA" id="ARBA00022741"/>
    </source>
</evidence>
<dbReference type="InParanoid" id="D8PZG5"/>
<evidence type="ECO:0000313" key="11">
    <source>
        <dbReference type="Proteomes" id="UP000007431"/>
    </source>
</evidence>
<evidence type="ECO:0000256" key="7">
    <source>
        <dbReference type="SAM" id="MobiDB-lite"/>
    </source>
</evidence>
<sequence>MSMAVLTPPKPRKMKFFKAAPPPPKRYKPAYIDPDEDSPPSKKFRGANGKAIPNGKPKSSGGSGFRRPVLNGDATKQVDARRQKLDRMMQALREEADEPLPSEASTKKERAQEAIRKQRMDLPITAGRARLVEAVQANDVTILVGETGSGKTTLVDFPSEIPQYLFEAGYQSIAVTQPRRVAATSLADRVSKEQGTTIGTRVGYSVRFDERCSANTNIKYVTDGMLVREMMGDALLEKYNVIIVDEAHERTLRTDILLARLKEIVKARKNADGKGKGKEKPFKVIVMSATLDADKFSRYFDGARILYVKGRQHPVTIYHASQPQLDYLDAASRTFWQIHTDYPAGDVLIFLPGQDDIESLQKSIELTASRLPLEAMQVNLLPMYAAQPPGETARIFTPNAPNTRRCILATNIAETSLTIPGVKYVIDTGKCKEKRFLASTTGGGSGLDTLLTQDISQSSAMQRAGRAGREGPGSCFRLYTADDYKKLKPAAEPEILRCSLTSSLLQLKCLGQDLEAIDFIDRPDEGSLANALKTLWLLEAINNEKQLTPLGRKMAVFPLEPVYARALLAAVEHGCTAEVLDIVSVLSASAKLFLDVADARQAIAAEREKFRAGSGDHMTVLAVLRAYDDVATEKKGARREWCRRHYLNERALMEARDIREQLRGLCEREGVDWKASLPEGPGREDAVVRSMAHGLVQNSALLQPDNTYKQLMGGAAVKIHPASVLCEKKVPAIIYDELVYTNQVYARGVSSVPRSVLGTIGTISRRSA</sequence>
<evidence type="ECO:0000256" key="3">
    <source>
        <dbReference type="ARBA" id="ARBA00022801"/>
    </source>
</evidence>
<dbReference type="InterPro" id="IPR011545">
    <property type="entry name" value="DEAD/DEAH_box_helicase_dom"/>
</dbReference>
<dbReference type="SMART" id="SM00487">
    <property type="entry name" value="DEXDc"/>
    <property type="match status" value="1"/>
</dbReference>
<dbReference type="Proteomes" id="UP000007431">
    <property type="component" value="Unassembled WGS sequence"/>
</dbReference>
<dbReference type="HOGENOM" id="CLU_001832_5_11_1"/>
<dbReference type="InterPro" id="IPR014001">
    <property type="entry name" value="Helicase_ATP-bd"/>
</dbReference>
<name>D8PZG5_SCHCM</name>
<dbReference type="VEuPathDB" id="FungiDB:SCHCODRAFT_0256436"/>
<dbReference type="SMART" id="SM00490">
    <property type="entry name" value="HELICc"/>
    <property type="match status" value="1"/>
</dbReference>
<dbReference type="InterPro" id="IPR011709">
    <property type="entry name" value="DEAD-box_helicase_OB_fold"/>
</dbReference>
<dbReference type="PROSITE" id="PS51194">
    <property type="entry name" value="HELICASE_CTER"/>
    <property type="match status" value="1"/>
</dbReference>
<dbReference type="InterPro" id="IPR027417">
    <property type="entry name" value="P-loop_NTPase"/>
</dbReference>
<dbReference type="OrthoDB" id="10253254at2759"/>
<keyword evidence="2" id="KW-0547">Nucleotide-binding</keyword>
<evidence type="ECO:0000259" key="9">
    <source>
        <dbReference type="PROSITE" id="PS51194"/>
    </source>
</evidence>
<dbReference type="STRING" id="578458.D8PZG5"/>
<dbReference type="GO" id="GO:0005730">
    <property type="term" value="C:nucleolus"/>
    <property type="evidence" value="ECO:0007669"/>
    <property type="project" value="TreeGrafter"/>
</dbReference>
<dbReference type="GO" id="GO:0005524">
    <property type="term" value="F:ATP binding"/>
    <property type="evidence" value="ECO:0007669"/>
    <property type="project" value="UniProtKB-KW"/>
</dbReference>
<dbReference type="PANTHER" id="PTHR18934">
    <property type="entry name" value="ATP-DEPENDENT RNA HELICASE"/>
    <property type="match status" value="1"/>
</dbReference>
<dbReference type="Pfam" id="PF00270">
    <property type="entry name" value="DEAD"/>
    <property type="match status" value="1"/>
</dbReference>
<dbReference type="Pfam" id="PF00271">
    <property type="entry name" value="Helicase_C"/>
    <property type="match status" value="1"/>
</dbReference>
<dbReference type="InterPro" id="IPR001650">
    <property type="entry name" value="Helicase_C-like"/>
</dbReference>
<dbReference type="EMBL" id="GL377304">
    <property type="protein sequence ID" value="EFI99434.1"/>
    <property type="molecule type" value="Genomic_DNA"/>
</dbReference>
<dbReference type="Gene3D" id="3.40.50.300">
    <property type="entry name" value="P-loop containing nucleotide triphosphate hydrolases"/>
    <property type="match status" value="2"/>
</dbReference>
<feature type="domain" description="Helicase ATP-binding" evidence="8">
    <location>
        <begin position="132"/>
        <end position="309"/>
    </location>
</feature>
<accession>D8PZG5</accession>
<feature type="domain" description="Helicase C-terminal" evidence="9">
    <location>
        <begin position="334"/>
        <end position="511"/>
    </location>
</feature>
<feature type="region of interest" description="Disordered" evidence="7">
    <location>
        <begin position="1"/>
        <end position="81"/>
    </location>
</feature>
<dbReference type="SMART" id="SM00847">
    <property type="entry name" value="HA2"/>
    <property type="match status" value="1"/>
</dbReference>
<dbReference type="GeneID" id="9586325"/>
<keyword evidence="4" id="KW-0347">Helicase</keyword>
<dbReference type="Pfam" id="PF04408">
    <property type="entry name" value="WHD_HA2"/>
    <property type="match status" value="1"/>
</dbReference>
<dbReference type="Gene3D" id="1.20.120.1080">
    <property type="match status" value="1"/>
</dbReference>
<evidence type="ECO:0000256" key="6">
    <source>
        <dbReference type="ARBA" id="ARBA00047984"/>
    </source>
</evidence>
<dbReference type="GO" id="GO:0003725">
    <property type="term" value="F:double-stranded RNA binding"/>
    <property type="evidence" value="ECO:0007669"/>
    <property type="project" value="TreeGrafter"/>
</dbReference>
<dbReference type="GO" id="GO:0003724">
    <property type="term" value="F:RNA helicase activity"/>
    <property type="evidence" value="ECO:0007669"/>
    <property type="project" value="UniProtKB-EC"/>
</dbReference>
<dbReference type="Pfam" id="PF21010">
    <property type="entry name" value="HA2_C"/>
    <property type="match status" value="1"/>
</dbReference>
<dbReference type="eggNOG" id="KOG0922">
    <property type="taxonomic scope" value="Eukaryota"/>
</dbReference>
<comment type="catalytic activity">
    <reaction evidence="6">
        <text>ATP + H2O = ADP + phosphate + H(+)</text>
        <dbReference type="Rhea" id="RHEA:13065"/>
        <dbReference type="ChEBI" id="CHEBI:15377"/>
        <dbReference type="ChEBI" id="CHEBI:15378"/>
        <dbReference type="ChEBI" id="CHEBI:30616"/>
        <dbReference type="ChEBI" id="CHEBI:43474"/>
        <dbReference type="ChEBI" id="CHEBI:456216"/>
        <dbReference type="EC" id="3.6.4.13"/>
    </reaction>
</comment>
<dbReference type="InterPro" id="IPR048333">
    <property type="entry name" value="HA2_WH"/>
</dbReference>
<gene>
    <name evidence="10" type="ORF">SCHCODRAFT_256436</name>
</gene>
<dbReference type="AlphaFoldDB" id="D8PZG5"/>
<dbReference type="KEGG" id="scm:SCHCO_0256436"/>
<organism evidence="11">
    <name type="scientific">Schizophyllum commune (strain H4-8 / FGSC 9210)</name>
    <name type="common">Split gill fungus</name>
    <dbReference type="NCBI Taxonomy" id="578458"/>
    <lineage>
        <taxon>Eukaryota</taxon>
        <taxon>Fungi</taxon>
        <taxon>Dikarya</taxon>
        <taxon>Basidiomycota</taxon>
        <taxon>Agaricomycotina</taxon>
        <taxon>Agaricomycetes</taxon>
        <taxon>Agaricomycetidae</taxon>
        <taxon>Agaricales</taxon>
        <taxon>Schizophyllaceae</taxon>
        <taxon>Schizophyllum</taxon>
    </lineage>
</organism>
<reference evidence="10 11" key="1">
    <citation type="journal article" date="2010" name="Nat. Biotechnol.">
        <title>Genome sequence of the model mushroom Schizophyllum commune.</title>
        <authorList>
            <person name="Ohm R.A."/>
            <person name="de Jong J.F."/>
            <person name="Lugones L.G."/>
            <person name="Aerts A."/>
            <person name="Kothe E."/>
            <person name="Stajich J.E."/>
            <person name="de Vries R.P."/>
            <person name="Record E."/>
            <person name="Levasseur A."/>
            <person name="Baker S.E."/>
            <person name="Bartholomew K.A."/>
            <person name="Coutinho P.M."/>
            <person name="Erdmann S."/>
            <person name="Fowler T.J."/>
            <person name="Gathman A.C."/>
            <person name="Lombard V."/>
            <person name="Henrissat B."/>
            <person name="Knabe N."/>
            <person name="Kuees U."/>
            <person name="Lilly W.W."/>
            <person name="Lindquist E."/>
            <person name="Lucas S."/>
            <person name="Magnuson J.K."/>
            <person name="Piumi F."/>
            <person name="Raudaskoski M."/>
            <person name="Salamov A."/>
            <person name="Schmutz J."/>
            <person name="Schwarze F.W.M.R."/>
            <person name="vanKuyk P.A."/>
            <person name="Horton J.S."/>
            <person name="Grigoriev I.V."/>
            <person name="Woesten H.A.B."/>
        </authorList>
    </citation>
    <scope>NUCLEOTIDE SEQUENCE [LARGE SCALE GENOMIC DNA]</scope>
    <source>
        <strain evidence="11">H4-8 / FGSC 9210</strain>
    </source>
</reference>
<dbReference type="InterPro" id="IPR007502">
    <property type="entry name" value="Helicase-assoc_dom"/>
</dbReference>
<dbReference type="CDD" id="cd18791">
    <property type="entry name" value="SF2_C_RHA"/>
    <property type="match status" value="1"/>
</dbReference>
<dbReference type="PANTHER" id="PTHR18934:SF118">
    <property type="entry name" value="ATP-DEPENDENT RNA HELICASE DHX33"/>
    <property type="match status" value="1"/>
</dbReference>
<dbReference type="OMA" id="CHENFLH"/>
<dbReference type="Pfam" id="PF07717">
    <property type="entry name" value="OB_NTP_bind"/>
    <property type="match status" value="1"/>
</dbReference>
<proteinExistence type="predicted"/>
<evidence type="ECO:0000259" key="8">
    <source>
        <dbReference type="PROSITE" id="PS51192"/>
    </source>
</evidence>
<dbReference type="GO" id="GO:0045943">
    <property type="term" value="P:positive regulation of transcription by RNA polymerase I"/>
    <property type="evidence" value="ECO:0007669"/>
    <property type="project" value="TreeGrafter"/>
</dbReference>
<keyword evidence="11" id="KW-1185">Reference proteome</keyword>